<evidence type="ECO:0000313" key="1">
    <source>
        <dbReference type="EMBL" id="KAE9022255.1"/>
    </source>
</evidence>
<accession>A0A6A3LW82</accession>
<organism evidence="1 2">
    <name type="scientific">Phytophthora fragariae</name>
    <dbReference type="NCBI Taxonomy" id="53985"/>
    <lineage>
        <taxon>Eukaryota</taxon>
        <taxon>Sar</taxon>
        <taxon>Stramenopiles</taxon>
        <taxon>Oomycota</taxon>
        <taxon>Peronosporomycetes</taxon>
        <taxon>Peronosporales</taxon>
        <taxon>Peronosporaceae</taxon>
        <taxon>Phytophthora</taxon>
    </lineage>
</organism>
<dbReference type="AlphaFoldDB" id="A0A6A3LW82"/>
<sequence length="124" mass="14021">MCWGSWNSIGALCFVASNPRYCAQSPPPVNSSNGTPKTQTGITFGFGYSYYCYRCTNWHMGCQTSARLRLEQPDILMVQHDIFNEPLRAIRDVLAGKNRTEYLLELLQRGEYAVALTTIQETCI</sequence>
<reference evidence="1 2" key="1">
    <citation type="submission" date="2018-09" db="EMBL/GenBank/DDBJ databases">
        <title>Genomic investigation of the strawberry pathogen Phytophthora fragariae indicates pathogenicity is determined by transcriptional variation in three key races.</title>
        <authorList>
            <person name="Adams T.M."/>
            <person name="Armitage A.D."/>
            <person name="Sobczyk M.K."/>
            <person name="Bates H.J."/>
            <person name="Dunwell J.M."/>
            <person name="Nellist C.F."/>
            <person name="Harrison R.J."/>
        </authorList>
    </citation>
    <scope>NUCLEOTIDE SEQUENCE [LARGE SCALE GENOMIC DNA]</scope>
    <source>
        <strain evidence="1 2">SCRP245</strain>
    </source>
</reference>
<dbReference type="Proteomes" id="UP000460718">
    <property type="component" value="Unassembled WGS sequence"/>
</dbReference>
<comment type="caution">
    <text evidence="1">The sequence shown here is derived from an EMBL/GenBank/DDBJ whole genome shotgun (WGS) entry which is preliminary data.</text>
</comment>
<proteinExistence type="predicted"/>
<protein>
    <submittedName>
        <fullName evidence="1">Uncharacterized protein</fullName>
    </submittedName>
</protein>
<evidence type="ECO:0000313" key="2">
    <source>
        <dbReference type="Proteomes" id="UP000460718"/>
    </source>
</evidence>
<dbReference type="EMBL" id="QXFW01000166">
    <property type="protein sequence ID" value="KAE9022255.1"/>
    <property type="molecule type" value="Genomic_DNA"/>
</dbReference>
<gene>
    <name evidence="1" type="ORF">PF011_g4557</name>
</gene>
<name>A0A6A3LW82_9STRA</name>